<organism evidence="2 3">
    <name type="scientific">Durusdinium trenchii</name>
    <dbReference type="NCBI Taxonomy" id="1381693"/>
    <lineage>
        <taxon>Eukaryota</taxon>
        <taxon>Sar</taxon>
        <taxon>Alveolata</taxon>
        <taxon>Dinophyceae</taxon>
        <taxon>Suessiales</taxon>
        <taxon>Symbiodiniaceae</taxon>
        <taxon>Durusdinium</taxon>
    </lineage>
</organism>
<feature type="domain" description="Peptidase C14 caspase" evidence="1">
    <location>
        <begin position="10"/>
        <end position="192"/>
    </location>
</feature>
<evidence type="ECO:0000313" key="3">
    <source>
        <dbReference type="Proteomes" id="UP001642464"/>
    </source>
</evidence>
<dbReference type="PANTHER" id="PTHR22576:SF37">
    <property type="entry name" value="MUCOSA-ASSOCIATED LYMPHOID TISSUE LYMPHOMA TRANSLOCATION PROTEIN 1"/>
    <property type="match status" value="1"/>
</dbReference>
<dbReference type="Proteomes" id="UP001642464">
    <property type="component" value="Unassembled WGS sequence"/>
</dbReference>
<comment type="caution">
    <text evidence="2">The sequence shown here is derived from an EMBL/GenBank/DDBJ whole genome shotgun (WGS) entry which is preliminary data.</text>
</comment>
<dbReference type="Pfam" id="PF00656">
    <property type="entry name" value="Peptidase_C14"/>
    <property type="match status" value="2"/>
</dbReference>
<evidence type="ECO:0000313" key="2">
    <source>
        <dbReference type="EMBL" id="CAK9023017.1"/>
    </source>
</evidence>
<dbReference type="PANTHER" id="PTHR22576">
    <property type="entry name" value="MUCOSA ASSOCIATED LYMPHOID TISSUE LYMPHOMA TRANSLOCATION PROTEIN 1/PARACASPASE"/>
    <property type="match status" value="1"/>
</dbReference>
<proteinExistence type="predicted"/>
<dbReference type="InterPro" id="IPR011600">
    <property type="entry name" value="Pept_C14_caspase"/>
</dbReference>
<name>A0ABP0KA42_9DINO</name>
<accession>A0ABP0KA42</accession>
<dbReference type="Gene3D" id="3.40.50.1460">
    <property type="match status" value="2"/>
</dbReference>
<sequence>MAEHPGWYVVLIANNSKDLVNAEHDAKLVAEAVLRCQLCTSEDRIKRLFGQTASEVKEFLEDLVDQLAKNDQVFLWYSGHGYEHEGQTLVVGATEQHEDDDSQEITDYLWLEDVLFHLVEQSQKGLTLCCVVASCRTKGIPQQSLTHGVQIIPATNRRPSEENCYAFVYACAAGKTMLDTSIFAMAFCYNLECQPKNLAGLAASLKEECKYVTFGNLLSPALEPFGRTDEIFLHTLQTATPRRFRQNAVWINAIQRARFVSDHLQVLASEEIFRVEDSEPYKSYVAVRDLAGQIIERFYHEAARFQEFRAQLRILACNRLDEVHGVLSVAASASQGYPPNDWEPEEDHQGSEDARVIRNLPDEVVTVIGNVIRKWKDDLPTQPVFDMLQMLGSYFTERNFQDFEGSFRDERVDEYLHYYFRIPRVSGATQEDAEKLHECLEEKCDHLGISEEAMREIRVHLGTGSCYLILVSPVKLKADGLKRCLEDFVKERRCSSFAWAFAQSVEAVPAYAGFQKLVHLVEDLRSEMQIPNVVLFKGSFFRSLAMEILKKNGEVLEEWQLRVVNDHRDLQEDDWCNAHQKLSLHFVTSLHWPSLEWTDAELLDQLKSLANGRSKSQVLHAAAFLIHAMQKDPKDSRARGAKEVLEQFLKEEGELRPEELLHRLLMKVLEDFPWGVAEQIAEAKESEALCYTYTALFRYVVLIVNGADDLTNVLDGARLVGEACVHCGLCTRDQVVEIFDETETVIKEELEKLLAKLKEKDKVFVWYSGHGYGCQDGQHKGYTLLIPKAEQFGSYLSDDEGEDLGDTVNGLWLEDTLFNLLKHRTKLTVWCVVAACREAKPDRDVWHEKKSGRRIVAPNIHEPWPSTGLNRYIFMYACAVGQAMLDTCIFAKAFCFNLASGPPSLMDLQDSLLTDSELVTFGDLHAPPVVTVGQTRGLRLQTQKFVTRDDLEYDPAWIHPMREARLVSMHLHALANDEILKSDNSDPYMPFAHHRAIAAEIIKRFHDQATKYQRFKAQLRITACNDLDQVKAMLSQTSSESLGYAQTEWEPPDENDGTLDMRVLHNLPDDVVGALGGAIRKWKEEVEEGKGLPSRPIFEMLRMLGTYYTERRFPDARLERMGEEDEEDEVKKCLKDYFYIHYIPGVSAVSQSDGEDLTEALKTTVKKCQQDLGLRFSIEEMEEIRTYILKGSCWEGGKVRQSAQHDPRFLCKMTHTS</sequence>
<keyword evidence="3" id="KW-1185">Reference proteome</keyword>
<reference evidence="2 3" key="1">
    <citation type="submission" date="2024-02" db="EMBL/GenBank/DDBJ databases">
        <authorList>
            <person name="Chen Y."/>
            <person name="Shah S."/>
            <person name="Dougan E. K."/>
            <person name="Thang M."/>
            <person name="Chan C."/>
        </authorList>
    </citation>
    <scope>NUCLEOTIDE SEQUENCE [LARGE SCALE GENOMIC DNA]</scope>
</reference>
<feature type="domain" description="Peptidase C14 caspase" evidence="1">
    <location>
        <begin position="707"/>
        <end position="900"/>
    </location>
</feature>
<evidence type="ECO:0000259" key="1">
    <source>
        <dbReference type="Pfam" id="PF00656"/>
    </source>
</evidence>
<protein>
    <recommendedName>
        <fullName evidence="1">Peptidase C14 caspase domain-containing protein</fullName>
    </recommendedName>
</protein>
<dbReference type="InterPro" id="IPR052039">
    <property type="entry name" value="Caspase-related_regulators"/>
</dbReference>
<dbReference type="EMBL" id="CAXAMM010010302">
    <property type="protein sequence ID" value="CAK9023017.1"/>
    <property type="molecule type" value="Genomic_DNA"/>
</dbReference>
<gene>
    <name evidence="2" type="ORF">SCF082_LOCUS16028</name>
</gene>